<evidence type="ECO:0000313" key="3">
    <source>
        <dbReference type="Proteomes" id="UP000026960"/>
    </source>
</evidence>
<accession>A0A0D3FTU9</accession>
<dbReference type="PaxDb" id="65489-OBART04G06580.1"/>
<name>A0A0D3FTU9_9ORYZ</name>
<organism evidence="2">
    <name type="scientific">Oryza barthii</name>
    <dbReference type="NCBI Taxonomy" id="65489"/>
    <lineage>
        <taxon>Eukaryota</taxon>
        <taxon>Viridiplantae</taxon>
        <taxon>Streptophyta</taxon>
        <taxon>Embryophyta</taxon>
        <taxon>Tracheophyta</taxon>
        <taxon>Spermatophyta</taxon>
        <taxon>Magnoliopsida</taxon>
        <taxon>Liliopsida</taxon>
        <taxon>Poales</taxon>
        <taxon>Poaceae</taxon>
        <taxon>BOP clade</taxon>
        <taxon>Oryzoideae</taxon>
        <taxon>Oryzeae</taxon>
        <taxon>Oryzinae</taxon>
        <taxon>Oryza</taxon>
    </lineage>
</organism>
<dbReference type="Gramene" id="OBART04G06580.1">
    <property type="protein sequence ID" value="OBART04G06580.1"/>
    <property type="gene ID" value="OBART04G06580"/>
</dbReference>
<reference evidence="2" key="1">
    <citation type="journal article" date="2009" name="Rice">
        <title>De Novo Next Generation Sequencing of Plant Genomes.</title>
        <authorList>
            <person name="Rounsley S."/>
            <person name="Marri P.R."/>
            <person name="Yu Y."/>
            <person name="He R."/>
            <person name="Sisneros N."/>
            <person name="Goicoechea J.L."/>
            <person name="Lee S.J."/>
            <person name="Angelova A."/>
            <person name="Kudrna D."/>
            <person name="Luo M."/>
            <person name="Affourtit J."/>
            <person name="Desany B."/>
            <person name="Knight J."/>
            <person name="Niazi F."/>
            <person name="Egholm M."/>
            <person name="Wing R.A."/>
        </authorList>
    </citation>
    <scope>NUCLEOTIDE SEQUENCE [LARGE SCALE GENOMIC DNA]</scope>
    <source>
        <strain evidence="2">cv. IRGC 105608</strain>
    </source>
</reference>
<dbReference type="EnsemblPlants" id="OBART04G06580.1">
    <property type="protein sequence ID" value="OBART04G06580.1"/>
    <property type="gene ID" value="OBART04G06580"/>
</dbReference>
<protein>
    <recommendedName>
        <fullName evidence="4">DUF834 domain-containing protein</fullName>
    </recommendedName>
</protein>
<reference evidence="2" key="2">
    <citation type="submission" date="2015-03" db="UniProtKB">
        <authorList>
            <consortium name="EnsemblPlants"/>
        </authorList>
    </citation>
    <scope>IDENTIFICATION</scope>
</reference>
<proteinExistence type="predicted"/>
<dbReference type="AlphaFoldDB" id="A0A0D3FTU9"/>
<evidence type="ECO:0008006" key="4">
    <source>
        <dbReference type="Google" id="ProtNLM"/>
    </source>
</evidence>
<evidence type="ECO:0000313" key="2">
    <source>
        <dbReference type="EnsemblPlants" id="OBART04G06580.1"/>
    </source>
</evidence>
<keyword evidence="3" id="KW-1185">Reference proteome</keyword>
<evidence type="ECO:0000256" key="1">
    <source>
        <dbReference type="SAM" id="MobiDB-lite"/>
    </source>
</evidence>
<feature type="region of interest" description="Disordered" evidence="1">
    <location>
        <begin position="1"/>
        <end position="60"/>
    </location>
</feature>
<dbReference type="HOGENOM" id="CLU_2691631_0_0_1"/>
<sequence>MEAEGSPGSGVHGEEPAGGVVAGKAIGSEAGVNEVRGEGGGSKRRRWGKRSGQEWISQQHQENRLVVNMNVSCR</sequence>
<dbReference type="Proteomes" id="UP000026960">
    <property type="component" value="Chromosome 4"/>
</dbReference>